<gene>
    <name evidence="2" type="ORF">BWK73_49250</name>
</gene>
<dbReference type="EMBL" id="MTEJ01000670">
    <property type="protein sequence ID" value="OQX00160.1"/>
    <property type="molecule type" value="Genomic_DNA"/>
</dbReference>
<comment type="caution">
    <text evidence="2">The sequence shown here is derived from an EMBL/GenBank/DDBJ whole genome shotgun (WGS) entry which is preliminary data.</text>
</comment>
<feature type="transmembrane region" description="Helical" evidence="1">
    <location>
        <begin position="332"/>
        <end position="349"/>
    </location>
</feature>
<keyword evidence="1" id="KW-0472">Membrane</keyword>
<proteinExistence type="predicted"/>
<evidence type="ECO:0000256" key="1">
    <source>
        <dbReference type="SAM" id="Phobius"/>
    </source>
</evidence>
<evidence type="ECO:0000313" key="2">
    <source>
        <dbReference type="EMBL" id="OQX00160.1"/>
    </source>
</evidence>
<dbReference type="Proteomes" id="UP000192491">
    <property type="component" value="Unassembled WGS sequence"/>
</dbReference>
<organism evidence="2 3">
    <name type="scientific">Thiothrix lacustris</name>
    <dbReference type="NCBI Taxonomy" id="525917"/>
    <lineage>
        <taxon>Bacteria</taxon>
        <taxon>Pseudomonadati</taxon>
        <taxon>Pseudomonadota</taxon>
        <taxon>Gammaproteobacteria</taxon>
        <taxon>Thiotrichales</taxon>
        <taxon>Thiotrichaceae</taxon>
        <taxon>Thiothrix</taxon>
    </lineage>
</organism>
<feature type="transmembrane region" description="Helical" evidence="1">
    <location>
        <begin position="439"/>
        <end position="466"/>
    </location>
</feature>
<feature type="transmembrane region" description="Helical" evidence="1">
    <location>
        <begin position="252"/>
        <end position="275"/>
    </location>
</feature>
<feature type="transmembrane region" description="Helical" evidence="1">
    <location>
        <begin position="12"/>
        <end position="29"/>
    </location>
</feature>
<feature type="transmembrane region" description="Helical" evidence="1">
    <location>
        <begin position="208"/>
        <end position="232"/>
    </location>
</feature>
<feature type="transmembrane region" description="Helical" evidence="1">
    <location>
        <begin position="543"/>
        <end position="569"/>
    </location>
</feature>
<feature type="transmembrane region" description="Helical" evidence="1">
    <location>
        <begin position="184"/>
        <end position="202"/>
    </location>
</feature>
<evidence type="ECO:0000313" key="3">
    <source>
        <dbReference type="Proteomes" id="UP000192491"/>
    </source>
</evidence>
<protein>
    <submittedName>
        <fullName evidence="2">Uncharacterized protein</fullName>
    </submittedName>
</protein>
<keyword evidence="1" id="KW-1133">Transmembrane helix</keyword>
<keyword evidence="1" id="KW-0812">Transmembrane</keyword>
<feature type="transmembrane region" description="Helical" evidence="1">
    <location>
        <begin position="361"/>
        <end position="384"/>
    </location>
</feature>
<feature type="transmembrane region" description="Helical" evidence="1">
    <location>
        <begin position="495"/>
        <end position="523"/>
    </location>
</feature>
<name>A0A1Y1Q8Z9_9GAMM</name>
<sequence length="605" mass="67425">MPEVFLEFLGDASPWLIPLLLLLYFWGKLNHDALHSRESHPESFERTIGWLRENNLGLLYLKALGWLMDKISDIIGDRQQFNQIYVTAAHPNGFIHKTFGLNPFTPESYDKCLRLAFLYPVISFLISWVLGSAGQVGNVDWLGQLEENTVALLGWQRWLLIGTTLLFVLGGLWWVNRWQGWRQWLALNIPFLLVSFLVFSAGQAWDNIIAIWSIMWFFAWAIFILLFVFFYLNGWLAGWLVYRSVQRAHAEIYRVAFSPAFAVSVTTVGIISAFFGVSGGTAAIADVSLSVLVAMSIAVVFAVSIASTITFVGAYAVAFGVASAITDPDPRRLVLFAAAGAIIVIFGAVQKWSKHNGKLGWFWLLYSVIFFMLGYISLNLLGLFEPSSWLSITYKYMIFLLFWLLLPLVNAPLDWLSLGVTRGLLQAVRTGRHPGSKALGFALADLVLALVFLFLITAVLVGVTALGNSVSGKTLVDIGGILQDVRCAPAKVDHWWIYFMLLSTLVPTLIHFALAGGAATLWIPRPVRLWLADGLERDQHKAFLAWLYLTFMPVLGFIVVPGALLYSLWWLVTTQDAWLGTHLLDWADMLAGRAADACPVPASGK</sequence>
<feature type="transmembrane region" description="Helical" evidence="1">
    <location>
        <begin position="396"/>
        <end position="418"/>
    </location>
</feature>
<dbReference type="AlphaFoldDB" id="A0A1Y1Q8Z9"/>
<feature type="transmembrane region" description="Helical" evidence="1">
    <location>
        <begin position="155"/>
        <end position="175"/>
    </location>
</feature>
<reference evidence="2 3" key="1">
    <citation type="submission" date="2017-01" db="EMBL/GenBank/DDBJ databases">
        <title>Novel large sulfur bacteria in the metagenomes of groundwater-fed chemosynthetic microbial mats in the Lake Huron basin.</title>
        <authorList>
            <person name="Sharrar A.M."/>
            <person name="Flood B.E."/>
            <person name="Bailey J.V."/>
            <person name="Jones D.S."/>
            <person name="Biddanda B."/>
            <person name="Ruberg S.A."/>
            <person name="Marcus D.N."/>
            <person name="Dick G.J."/>
        </authorList>
    </citation>
    <scope>NUCLEOTIDE SEQUENCE [LARGE SCALE GENOMIC DNA]</scope>
    <source>
        <strain evidence="2">A8</strain>
    </source>
</reference>
<accession>A0A1Y1Q8Z9</accession>
<feature type="transmembrane region" description="Helical" evidence="1">
    <location>
        <begin position="116"/>
        <end position="135"/>
    </location>
</feature>